<name>A0A3E4YLK5_9FIRM</name>
<feature type="domain" description="Guanylate kinase-like" evidence="6">
    <location>
        <begin position="5"/>
        <end position="189"/>
    </location>
</feature>
<evidence type="ECO:0000256" key="4">
    <source>
        <dbReference type="ARBA" id="ARBA00022777"/>
    </source>
</evidence>
<evidence type="ECO:0000256" key="2">
    <source>
        <dbReference type="ARBA" id="ARBA00005790"/>
    </source>
</evidence>
<dbReference type="RefSeq" id="WP_117718129.1">
    <property type="nucleotide sequence ID" value="NZ_QSTP01000001.1"/>
</dbReference>
<evidence type="ECO:0000313" key="8">
    <source>
        <dbReference type="Proteomes" id="UP000260758"/>
    </source>
</evidence>
<organism evidence="7 8">
    <name type="scientific">Agathobacter rectalis</name>
    <dbReference type="NCBI Taxonomy" id="39491"/>
    <lineage>
        <taxon>Bacteria</taxon>
        <taxon>Bacillati</taxon>
        <taxon>Bacillota</taxon>
        <taxon>Clostridia</taxon>
        <taxon>Lachnospirales</taxon>
        <taxon>Lachnospiraceae</taxon>
        <taxon>Agathobacter</taxon>
    </lineage>
</organism>
<comment type="caution">
    <text evidence="7">The sequence shown here is derived from an EMBL/GenBank/DDBJ whole genome shotgun (WGS) entry which is preliminary data.</text>
</comment>
<evidence type="ECO:0000256" key="3">
    <source>
        <dbReference type="ARBA" id="ARBA00022679"/>
    </source>
</evidence>
<dbReference type="EMBL" id="QSTP01000001">
    <property type="protein sequence ID" value="RGM75371.1"/>
    <property type="molecule type" value="Genomic_DNA"/>
</dbReference>
<dbReference type="AlphaFoldDB" id="A0A3E4YLK5"/>
<evidence type="ECO:0000313" key="7">
    <source>
        <dbReference type="EMBL" id="RGM75371.1"/>
    </source>
</evidence>
<accession>A0A3E4YLK5</accession>
<dbReference type="InterPro" id="IPR008145">
    <property type="entry name" value="GK/Ca_channel_bsu"/>
</dbReference>
<dbReference type="PROSITE" id="PS50052">
    <property type="entry name" value="GUANYLATE_KINASE_2"/>
    <property type="match status" value="1"/>
</dbReference>
<dbReference type="PANTHER" id="PTHR23117">
    <property type="entry name" value="GUANYLATE KINASE-RELATED"/>
    <property type="match status" value="1"/>
</dbReference>
<dbReference type="GO" id="GO:0004385">
    <property type="term" value="F:GMP kinase activity"/>
    <property type="evidence" value="ECO:0007669"/>
    <property type="project" value="UniProtKB-EC"/>
</dbReference>
<dbReference type="Gene3D" id="3.40.50.300">
    <property type="entry name" value="P-loop containing nucleotide triphosphate hydrolases"/>
    <property type="match status" value="1"/>
</dbReference>
<dbReference type="InterPro" id="IPR027417">
    <property type="entry name" value="P-loop_NTPase"/>
</dbReference>
<evidence type="ECO:0000259" key="6">
    <source>
        <dbReference type="PROSITE" id="PS50052"/>
    </source>
</evidence>
<dbReference type="InterPro" id="IPR008144">
    <property type="entry name" value="Guanylate_kin-like_dom"/>
</dbReference>
<protein>
    <recommendedName>
        <fullName evidence="6">Guanylate kinase-like domain-containing protein</fullName>
    </recommendedName>
</protein>
<dbReference type="PANTHER" id="PTHR23117:SF13">
    <property type="entry name" value="GUANYLATE KINASE"/>
    <property type="match status" value="1"/>
</dbReference>
<proteinExistence type="inferred from homology"/>
<keyword evidence="4" id="KW-0418">Kinase</keyword>
<comment type="catalytic activity">
    <reaction evidence="5">
        <text>GMP + ATP = GDP + ADP</text>
        <dbReference type="Rhea" id="RHEA:20780"/>
        <dbReference type="ChEBI" id="CHEBI:30616"/>
        <dbReference type="ChEBI" id="CHEBI:58115"/>
        <dbReference type="ChEBI" id="CHEBI:58189"/>
        <dbReference type="ChEBI" id="CHEBI:456216"/>
        <dbReference type="EC" id="2.7.4.8"/>
    </reaction>
</comment>
<comment type="similarity">
    <text evidence="2">Belongs to the guanylate kinase family.</text>
</comment>
<dbReference type="Pfam" id="PF00625">
    <property type="entry name" value="Guanylate_kin"/>
    <property type="match status" value="1"/>
</dbReference>
<evidence type="ECO:0000256" key="1">
    <source>
        <dbReference type="ARBA" id="ARBA00003531"/>
    </source>
</evidence>
<evidence type="ECO:0000256" key="5">
    <source>
        <dbReference type="ARBA" id="ARBA00048594"/>
    </source>
</evidence>
<sequence>MKNDNYIIAIIGKTSSGKDTAAKYLKEKYGLEIVVSHTTRPMRTYETNGKEHWFDTKSEFDAFLKNNKVIAYTKNDMTGIEYAAVLSKEELSKNMVYLINPDGINWMRKNAPDINILSIYIDLNEEEIINRGIKRGDNIEVLKERLASERDEFNHFRDDIGADGWFNYNFLIYNDTLDNLYKGLDNIADIYDFKPINNEKKLNDVEEDIELC</sequence>
<comment type="function">
    <text evidence="1">Essential for recycling GMP and indirectly, cGMP.</text>
</comment>
<gene>
    <name evidence="7" type="ORF">DXB99_02270</name>
</gene>
<keyword evidence="3" id="KW-0808">Transferase</keyword>
<reference evidence="7 8" key="1">
    <citation type="submission" date="2018-08" db="EMBL/GenBank/DDBJ databases">
        <title>A genome reference for cultivated species of the human gut microbiota.</title>
        <authorList>
            <person name="Zou Y."/>
            <person name="Xue W."/>
            <person name="Luo G."/>
        </authorList>
    </citation>
    <scope>NUCLEOTIDE SEQUENCE [LARGE SCALE GENOMIC DNA]</scope>
    <source>
        <strain evidence="7 8">OM07-13</strain>
    </source>
</reference>
<dbReference type="GO" id="GO:0005829">
    <property type="term" value="C:cytosol"/>
    <property type="evidence" value="ECO:0007669"/>
    <property type="project" value="TreeGrafter"/>
</dbReference>
<dbReference type="SUPFAM" id="SSF52540">
    <property type="entry name" value="P-loop containing nucleoside triphosphate hydrolases"/>
    <property type="match status" value="1"/>
</dbReference>
<dbReference type="Proteomes" id="UP000260758">
    <property type="component" value="Unassembled WGS sequence"/>
</dbReference>
<dbReference type="SMART" id="SM00072">
    <property type="entry name" value="GuKc"/>
    <property type="match status" value="1"/>
</dbReference>